<dbReference type="Pfam" id="PF01435">
    <property type="entry name" value="Peptidase_M48"/>
    <property type="match status" value="1"/>
</dbReference>
<accession>A0A1W6NWL0</accession>
<sequence length="258" mass="27115">MKAIRVRCGLLTVLFATLLLAACGAPQTTSAPSTSPKPSTSASAGAGQPDLALRAQGFVYAASNIEPVAEAVCRDYAAKQNVPRNCNFRIVIDDQSDIGANAYQTLDANGNPIIALTVDLLLMVANSDEIAFILAHEASHHILGHLQQRDLDAARASAVAQRIAGSLPIAPEGALRNAAEIGAAYGALRYSKDYELQADSLGTVIAAEAGFDPLRGAAFFFRIPDPGNQILGSHPANAERLSVIRTTYRDYVAQKAGS</sequence>
<name>A0A1W6NWL0_9RHOB</name>
<dbReference type="RefSeq" id="WP_085785310.1">
    <property type="nucleotide sequence ID" value="NZ_CP019937.1"/>
</dbReference>
<dbReference type="OrthoDB" id="7338723at2"/>
<dbReference type="InterPro" id="IPR051156">
    <property type="entry name" value="Mito/Outer_Membr_Metalloprot"/>
</dbReference>
<reference evidence="10 11" key="1">
    <citation type="submission" date="2017-02" db="EMBL/GenBank/DDBJ databases">
        <title>Ketogulonicigenium robustum SPU B003 Genome sequencing and assembly.</title>
        <authorList>
            <person name="Li Y."/>
            <person name="Liu L."/>
            <person name="Wang C."/>
            <person name="Zhang M."/>
            <person name="Zhang T."/>
            <person name="Zhang Y."/>
        </authorList>
    </citation>
    <scope>NUCLEOTIDE SEQUENCE [LARGE SCALE GENOMIC DNA]</scope>
    <source>
        <strain evidence="10 11">SPU_B003</strain>
    </source>
</reference>
<dbReference type="AlphaFoldDB" id="A0A1W6NWL0"/>
<evidence type="ECO:0000256" key="1">
    <source>
        <dbReference type="ARBA" id="ARBA00022670"/>
    </source>
</evidence>
<evidence type="ECO:0000256" key="7">
    <source>
        <dbReference type="SAM" id="MobiDB-lite"/>
    </source>
</evidence>
<gene>
    <name evidence="10" type="ORF">BVG79_00255</name>
</gene>
<dbReference type="STRING" id="92947.BVG79_00255"/>
<comment type="cofactor">
    <cofactor evidence="6">
        <name>Zn(2+)</name>
        <dbReference type="ChEBI" id="CHEBI:29105"/>
    </cofactor>
    <text evidence="6">Binds 1 zinc ion per subunit.</text>
</comment>
<keyword evidence="8" id="KW-0732">Signal</keyword>
<evidence type="ECO:0000313" key="10">
    <source>
        <dbReference type="EMBL" id="ARO13615.1"/>
    </source>
</evidence>
<proteinExistence type="inferred from homology"/>
<feature type="domain" description="Peptidase M48" evidence="9">
    <location>
        <begin position="71"/>
        <end position="246"/>
    </location>
</feature>
<comment type="similarity">
    <text evidence="6">Belongs to the peptidase M48 family.</text>
</comment>
<evidence type="ECO:0000256" key="5">
    <source>
        <dbReference type="ARBA" id="ARBA00023049"/>
    </source>
</evidence>
<evidence type="ECO:0000256" key="8">
    <source>
        <dbReference type="SAM" id="SignalP"/>
    </source>
</evidence>
<evidence type="ECO:0000313" key="11">
    <source>
        <dbReference type="Proteomes" id="UP000242447"/>
    </source>
</evidence>
<evidence type="ECO:0000256" key="2">
    <source>
        <dbReference type="ARBA" id="ARBA00022723"/>
    </source>
</evidence>
<keyword evidence="1 6" id="KW-0645">Protease</keyword>
<dbReference type="GO" id="GO:0004222">
    <property type="term" value="F:metalloendopeptidase activity"/>
    <property type="evidence" value="ECO:0007669"/>
    <property type="project" value="InterPro"/>
</dbReference>
<keyword evidence="11" id="KW-1185">Reference proteome</keyword>
<dbReference type="GO" id="GO:0051603">
    <property type="term" value="P:proteolysis involved in protein catabolic process"/>
    <property type="evidence" value="ECO:0007669"/>
    <property type="project" value="TreeGrafter"/>
</dbReference>
<dbReference type="KEGG" id="kro:BVG79_00255"/>
<evidence type="ECO:0000259" key="9">
    <source>
        <dbReference type="Pfam" id="PF01435"/>
    </source>
</evidence>
<dbReference type="GO" id="GO:0016020">
    <property type="term" value="C:membrane"/>
    <property type="evidence" value="ECO:0007669"/>
    <property type="project" value="TreeGrafter"/>
</dbReference>
<feature type="chain" id="PRO_5012913231" evidence="8">
    <location>
        <begin position="22"/>
        <end position="258"/>
    </location>
</feature>
<keyword evidence="2" id="KW-0479">Metal-binding</keyword>
<dbReference type="EMBL" id="CP019937">
    <property type="protein sequence ID" value="ARO13615.1"/>
    <property type="molecule type" value="Genomic_DNA"/>
</dbReference>
<keyword evidence="5 6" id="KW-0482">Metalloprotease</keyword>
<protein>
    <submittedName>
        <fullName evidence="10">Peptidase, M48 family</fullName>
    </submittedName>
</protein>
<feature type="region of interest" description="Disordered" evidence="7">
    <location>
        <begin position="28"/>
        <end position="47"/>
    </location>
</feature>
<dbReference type="Proteomes" id="UP000242447">
    <property type="component" value="Chromosome"/>
</dbReference>
<evidence type="ECO:0000256" key="6">
    <source>
        <dbReference type="RuleBase" id="RU003983"/>
    </source>
</evidence>
<dbReference type="PANTHER" id="PTHR22726:SF1">
    <property type="entry name" value="METALLOENDOPEPTIDASE OMA1, MITOCHONDRIAL"/>
    <property type="match status" value="1"/>
</dbReference>
<evidence type="ECO:0000256" key="3">
    <source>
        <dbReference type="ARBA" id="ARBA00022801"/>
    </source>
</evidence>
<feature type="signal peptide" evidence="8">
    <location>
        <begin position="1"/>
        <end position="21"/>
    </location>
</feature>
<dbReference type="PROSITE" id="PS51257">
    <property type="entry name" value="PROKAR_LIPOPROTEIN"/>
    <property type="match status" value="1"/>
</dbReference>
<dbReference type="Gene3D" id="3.30.2010.10">
    <property type="entry name" value="Metalloproteases ('zincins'), catalytic domain"/>
    <property type="match status" value="1"/>
</dbReference>
<dbReference type="GO" id="GO:0046872">
    <property type="term" value="F:metal ion binding"/>
    <property type="evidence" value="ECO:0007669"/>
    <property type="project" value="UniProtKB-KW"/>
</dbReference>
<organism evidence="10 11">
    <name type="scientific">Ketogulonicigenium robustum</name>
    <dbReference type="NCBI Taxonomy" id="92947"/>
    <lineage>
        <taxon>Bacteria</taxon>
        <taxon>Pseudomonadati</taxon>
        <taxon>Pseudomonadota</taxon>
        <taxon>Alphaproteobacteria</taxon>
        <taxon>Rhodobacterales</taxon>
        <taxon>Roseobacteraceae</taxon>
        <taxon>Ketogulonicigenium</taxon>
    </lineage>
</organism>
<dbReference type="CDD" id="cd07324">
    <property type="entry name" value="M48C_Oma1-like"/>
    <property type="match status" value="1"/>
</dbReference>
<dbReference type="InterPro" id="IPR001915">
    <property type="entry name" value="Peptidase_M48"/>
</dbReference>
<keyword evidence="3 6" id="KW-0378">Hydrolase</keyword>
<evidence type="ECO:0000256" key="4">
    <source>
        <dbReference type="ARBA" id="ARBA00022833"/>
    </source>
</evidence>
<dbReference type="PANTHER" id="PTHR22726">
    <property type="entry name" value="METALLOENDOPEPTIDASE OMA1"/>
    <property type="match status" value="1"/>
</dbReference>
<keyword evidence="4 6" id="KW-0862">Zinc</keyword>
<feature type="compositionally biased region" description="Low complexity" evidence="7">
    <location>
        <begin position="28"/>
        <end position="44"/>
    </location>
</feature>